<dbReference type="STRING" id="1236220.SAMN04488112_105123"/>
<dbReference type="EMBL" id="FMZA01000005">
    <property type="protein sequence ID" value="SDC27279.1"/>
    <property type="molecule type" value="Genomic_DNA"/>
</dbReference>
<sequence length="51" mass="5578">MRKNWTKGFISICLFSILAIGWLLIHPSTQGNPTEVTAAQHILEDDLPGSG</sequence>
<reference evidence="1 2" key="1">
    <citation type="submission" date="2016-10" db="EMBL/GenBank/DDBJ databases">
        <authorList>
            <person name="de Groot N.N."/>
        </authorList>
    </citation>
    <scope>NUCLEOTIDE SEQUENCE [LARGE SCALE GENOMIC DNA]</scope>
    <source>
        <strain evidence="1 2">DSM 45514</strain>
    </source>
</reference>
<organism evidence="1 2">
    <name type="scientific">Melghirimyces thermohalophilus</name>
    <dbReference type="NCBI Taxonomy" id="1236220"/>
    <lineage>
        <taxon>Bacteria</taxon>
        <taxon>Bacillati</taxon>
        <taxon>Bacillota</taxon>
        <taxon>Bacilli</taxon>
        <taxon>Bacillales</taxon>
        <taxon>Thermoactinomycetaceae</taxon>
        <taxon>Melghirimyces</taxon>
    </lineage>
</organism>
<accession>A0A1G6K895</accession>
<dbReference type="Proteomes" id="UP000199387">
    <property type="component" value="Unassembled WGS sequence"/>
</dbReference>
<proteinExistence type="predicted"/>
<gene>
    <name evidence="1" type="ORF">SAMN04488112_105123</name>
</gene>
<dbReference type="AlphaFoldDB" id="A0A1G6K895"/>
<name>A0A1G6K895_9BACL</name>
<keyword evidence="2" id="KW-1185">Reference proteome</keyword>
<evidence type="ECO:0000313" key="1">
    <source>
        <dbReference type="EMBL" id="SDC27279.1"/>
    </source>
</evidence>
<protein>
    <submittedName>
        <fullName evidence="1">Uncharacterized protein</fullName>
    </submittedName>
</protein>
<dbReference type="RefSeq" id="WP_176757823.1">
    <property type="nucleotide sequence ID" value="NZ_FMZA01000005.1"/>
</dbReference>
<evidence type="ECO:0000313" key="2">
    <source>
        <dbReference type="Proteomes" id="UP000199387"/>
    </source>
</evidence>